<proteinExistence type="inferred from homology"/>
<dbReference type="EMBL" id="CP043312">
    <property type="protein sequence ID" value="QEK39530.1"/>
    <property type="molecule type" value="Genomic_DNA"/>
</dbReference>
<dbReference type="Gene3D" id="3.40.50.1440">
    <property type="entry name" value="Tubulin/FtsZ, GTPase domain"/>
    <property type="match status" value="1"/>
</dbReference>
<dbReference type="SUPFAM" id="SSF52490">
    <property type="entry name" value="Tubulin nucleotide-binding domain-like"/>
    <property type="match status" value="1"/>
</dbReference>
<sequence length="440" mass="46987">MDHDSSEVLLRPIIVVFGVGGAGCNAVNNMINEGLEGARFIAANTDAQSLNDSLASIKIQLGVGVTKGLGAGSVPGVGATAADESREEIRKYIEDANMIFIAAGMGGGTGTGAAPVIAKIAKELGILTVGVVTKPFEFEGAYRMQIAMKGLAELQQYVDTLIVIPNQNLFRLSNERTTFLEAFKMSDDVLSGGVRSITDLMNMPGLINLDFADIRTIMTTMGTAIMGTGESANEEERSITAAEAAISNPLLSHSSIKGAQNILINVTGGMDMTLHEVDNAANHVREAVDNENANIIFGSTFNAKLDGRVRVSIIATGIASEIQEEPLCERSDNKSSNYSFASSRKKDSGVKNDSDVNFSSDFNVKGVYDSEGNSDGVIKSYSSNTNKVEEDINVGDEGEVGKLNFGIFDHNVSDDSDTVQEGEQNYEIPAFLRKKRRKND</sequence>
<dbReference type="GO" id="GO:0000917">
    <property type="term" value="P:division septum assembly"/>
    <property type="evidence" value="ECO:0007669"/>
    <property type="project" value="UniProtKB-KW"/>
</dbReference>
<dbReference type="GO" id="GO:0005525">
    <property type="term" value="F:GTP binding"/>
    <property type="evidence" value="ECO:0007669"/>
    <property type="project" value="UniProtKB-UniRule"/>
</dbReference>
<feature type="binding site" evidence="4">
    <location>
        <begin position="108"/>
        <end position="110"/>
    </location>
    <ligand>
        <name>GTP</name>
        <dbReference type="ChEBI" id="CHEBI:37565"/>
    </ligand>
</feature>
<dbReference type="SUPFAM" id="SSF55307">
    <property type="entry name" value="Tubulin C-terminal domain-like"/>
    <property type="match status" value="1"/>
</dbReference>
<evidence type="ECO:0000256" key="2">
    <source>
        <dbReference type="ARBA" id="ARBA00022741"/>
    </source>
</evidence>
<comment type="similarity">
    <text evidence="1 4 6">Belongs to the FtsZ family.</text>
</comment>
<feature type="binding site" evidence="4">
    <location>
        <position position="143"/>
    </location>
    <ligand>
        <name>GTP</name>
        <dbReference type="ChEBI" id="CHEBI:37565"/>
    </ligand>
</feature>
<evidence type="ECO:0000256" key="7">
    <source>
        <dbReference type="SAM" id="MobiDB-lite"/>
    </source>
</evidence>
<evidence type="ECO:0000313" key="11">
    <source>
        <dbReference type="Proteomes" id="UP000323844"/>
    </source>
</evidence>
<keyword evidence="4 6" id="KW-0717">Septation</keyword>
<dbReference type="InterPro" id="IPR024757">
    <property type="entry name" value="FtsZ_C"/>
</dbReference>
<dbReference type="HAMAP" id="MF_00909">
    <property type="entry name" value="FtsZ"/>
    <property type="match status" value="1"/>
</dbReference>
<evidence type="ECO:0000256" key="5">
    <source>
        <dbReference type="NCBIfam" id="TIGR00065"/>
    </source>
</evidence>
<keyword evidence="4 6" id="KW-0132">Cell division</keyword>
<dbReference type="InterPro" id="IPR018316">
    <property type="entry name" value="Tubulin/FtsZ_2-layer-sand-dom"/>
</dbReference>
<dbReference type="GO" id="GO:0005737">
    <property type="term" value="C:cytoplasm"/>
    <property type="evidence" value="ECO:0007669"/>
    <property type="project" value="UniProtKB-SubCell"/>
</dbReference>
<dbReference type="InterPro" id="IPR045061">
    <property type="entry name" value="FtsZ/CetZ"/>
</dbReference>
<keyword evidence="4 6" id="KW-0131">Cell cycle</keyword>
<dbReference type="OrthoDB" id="9813375at2"/>
<keyword evidence="2 4" id="KW-0547">Nucleotide-binding</keyword>
<dbReference type="RefSeq" id="WP_148951891.1">
    <property type="nucleotide sequence ID" value="NZ_CP043312.1"/>
</dbReference>
<dbReference type="InterPro" id="IPR036525">
    <property type="entry name" value="Tubulin/FtsZ_GTPase_sf"/>
</dbReference>
<accession>A0A5C0UIF8</accession>
<dbReference type="InterPro" id="IPR003008">
    <property type="entry name" value="Tubulin_FtsZ_GTPase"/>
</dbReference>
<feature type="binding site" evidence="4">
    <location>
        <position position="139"/>
    </location>
    <ligand>
        <name>GTP</name>
        <dbReference type="ChEBI" id="CHEBI:37565"/>
    </ligand>
</feature>
<dbReference type="SMART" id="SM00864">
    <property type="entry name" value="Tubulin"/>
    <property type="match status" value="1"/>
</dbReference>
<feature type="domain" description="Tubulin/FtsZ 2-layer sandwich" evidence="9">
    <location>
        <begin position="207"/>
        <end position="327"/>
    </location>
</feature>
<dbReference type="GO" id="GO:0043093">
    <property type="term" value="P:FtsZ-dependent cytokinesis"/>
    <property type="evidence" value="ECO:0007669"/>
    <property type="project" value="UniProtKB-UniRule"/>
</dbReference>
<evidence type="ECO:0000259" key="9">
    <source>
        <dbReference type="SMART" id="SM00865"/>
    </source>
</evidence>
<dbReference type="Gene3D" id="3.30.1330.20">
    <property type="entry name" value="Tubulin/FtsZ, C-terminal domain"/>
    <property type="match status" value="1"/>
</dbReference>
<dbReference type="NCBIfam" id="TIGR00065">
    <property type="entry name" value="ftsZ"/>
    <property type="match status" value="1"/>
</dbReference>
<dbReference type="SMART" id="SM00865">
    <property type="entry name" value="Tubulin_C"/>
    <property type="match status" value="1"/>
</dbReference>
<keyword evidence="4" id="KW-0963">Cytoplasm</keyword>
<evidence type="ECO:0000256" key="4">
    <source>
        <dbReference type="HAMAP-Rule" id="MF_00909"/>
    </source>
</evidence>
<dbReference type="KEGG" id="snay:FZC37_01070"/>
<dbReference type="PRINTS" id="PR00423">
    <property type="entry name" value="CELLDVISFTSZ"/>
</dbReference>
<dbReference type="PROSITE" id="PS01134">
    <property type="entry name" value="FTSZ_1"/>
    <property type="match status" value="1"/>
</dbReference>
<dbReference type="InterPro" id="IPR008280">
    <property type="entry name" value="Tub_FtsZ_C"/>
</dbReference>
<feature type="binding site" evidence="4">
    <location>
        <position position="187"/>
    </location>
    <ligand>
        <name>GTP</name>
        <dbReference type="ChEBI" id="CHEBI:37565"/>
    </ligand>
</feature>
<dbReference type="PANTHER" id="PTHR30314">
    <property type="entry name" value="CELL DIVISION PROTEIN FTSZ-RELATED"/>
    <property type="match status" value="1"/>
</dbReference>
<dbReference type="InterPro" id="IPR037103">
    <property type="entry name" value="Tubulin/FtsZ-like_C"/>
</dbReference>
<organism evidence="10 11">
    <name type="scientific">Candidatus Sneabacter namystus</name>
    <dbReference type="NCBI Taxonomy" id="2601646"/>
    <lineage>
        <taxon>Bacteria</taxon>
        <taxon>Pseudomonadati</taxon>
        <taxon>Pseudomonadota</taxon>
        <taxon>Alphaproteobacteria</taxon>
        <taxon>Rickettsiales</taxon>
        <taxon>Rickettsiaceae</taxon>
        <taxon>Rickettsieae</taxon>
        <taxon>Candidatus Sneabacter</taxon>
    </lineage>
</organism>
<dbReference type="Pfam" id="PF12327">
    <property type="entry name" value="FtsZ_C"/>
    <property type="match status" value="1"/>
</dbReference>
<comment type="subunit">
    <text evidence="4">Homodimer. Polymerizes to form a dynamic ring structure in a strictly GTP-dependent manner. Interacts directly with several other division proteins.</text>
</comment>
<dbReference type="FunFam" id="3.40.50.1440:FF:000001">
    <property type="entry name" value="Cell division protein FtsZ"/>
    <property type="match status" value="1"/>
</dbReference>
<dbReference type="CDD" id="cd02201">
    <property type="entry name" value="FtsZ_type1"/>
    <property type="match status" value="1"/>
</dbReference>
<dbReference type="InterPro" id="IPR020805">
    <property type="entry name" value="Cell_div_FtsZ_CS"/>
</dbReference>
<evidence type="ECO:0000256" key="3">
    <source>
        <dbReference type="ARBA" id="ARBA00023134"/>
    </source>
</evidence>
<gene>
    <name evidence="4 10" type="primary">ftsZ</name>
    <name evidence="10" type="ORF">FZC37_01070</name>
</gene>
<dbReference type="GO" id="GO:0003924">
    <property type="term" value="F:GTPase activity"/>
    <property type="evidence" value="ECO:0007669"/>
    <property type="project" value="UniProtKB-UniRule"/>
</dbReference>
<feature type="domain" description="Tubulin/FtsZ GTPase" evidence="8">
    <location>
        <begin position="13"/>
        <end position="205"/>
    </location>
</feature>
<dbReference type="GO" id="GO:0032153">
    <property type="term" value="C:cell division site"/>
    <property type="evidence" value="ECO:0007669"/>
    <property type="project" value="UniProtKB-UniRule"/>
</dbReference>
<keyword evidence="3 4" id="KW-0342">GTP-binding</keyword>
<name>A0A5C0UIF8_9RICK</name>
<comment type="subcellular location">
    <subcellularLocation>
        <location evidence="4">Cytoplasm</location>
    </subcellularLocation>
    <text evidence="4">Assembles at midcell at the inner surface of the cytoplasmic membrane.</text>
</comment>
<dbReference type="AlphaFoldDB" id="A0A5C0UIF8"/>
<evidence type="ECO:0000259" key="8">
    <source>
        <dbReference type="SMART" id="SM00864"/>
    </source>
</evidence>
<dbReference type="GO" id="GO:0051258">
    <property type="term" value="P:protein polymerization"/>
    <property type="evidence" value="ECO:0007669"/>
    <property type="project" value="UniProtKB-UniRule"/>
</dbReference>
<dbReference type="PROSITE" id="PS01135">
    <property type="entry name" value="FTSZ_2"/>
    <property type="match status" value="1"/>
</dbReference>
<evidence type="ECO:0000256" key="6">
    <source>
        <dbReference type="RuleBase" id="RU000631"/>
    </source>
</evidence>
<dbReference type="Pfam" id="PF00091">
    <property type="entry name" value="Tubulin"/>
    <property type="match status" value="1"/>
</dbReference>
<protein>
    <recommendedName>
        <fullName evidence="4 5">Cell division protein FtsZ</fullName>
    </recommendedName>
</protein>
<keyword evidence="11" id="KW-1185">Reference proteome</keyword>
<reference evidence="10 11" key="1">
    <citation type="submission" date="2019-08" db="EMBL/GenBank/DDBJ databases">
        <title>Highly reduced genomes of protist endosymbionts show evolutionary convergence.</title>
        <authorList>
            <person name="George E."/>
            <person name="Husnik F."/>
            <person name="Tashyreva D."/>
            <person name="Prokopchuk G."/>
            <person name="Horak A."/>
            <person name="Kwong W.K."/>
            <person name="Lukes J."/>
            <person name="Keeling P.J."/>
        </authorList>
    </citation>
    <scope>NUCLEOTIDE SEQUENCE [LARGE SCALE GENOMIC DNA]</scope>
    <source>
        <strain evidence="10">1621</strain>
    </source>
</reference>
<feature type="binding site" evidence="4">
    <location>
        <begin position="21"/>
        <end position="25"/>
    </location>
    <ligand>
        <name>GTP</name>
        <dbReference type="ChEBI" id="CHEBI:37565"/>
    </ligand>
</feature>
<dbReference type="InterPro" id="IPR000158">
    <property type="entry name" value="Cell_div_FtsZ"/>
</dbReference>
<evidence type="ECO:0000256" key="1">
    <source>
        <dbReference type="ARBA" id="ARBA00009690"/>
    </source>
</evidence>
<dbReference type="Proteomes" id="UP000323844">
    <property type="component" value="Chromosome"/>
</dbReference>
<dbReference type="PANTHER" id="PTHR30314:SF3">
    <property type="entry name" value="MITOCHONDRIAL DIVISION PROTEIN FSZA"/>
    <property type="match status" value="1"/>
</dbReference>
<comment type="function">
    <text evidence="4 6">Essential cell division protein that forms a contractile ring structure (Z ring) at the future cell division site. The regulation of the ring assembly controls the timing and the location of cell division. One of the functions of the FtsZ ring is to recruit other cell division proteins to the septum to produce a new cell wall between the dividing cells. Binds GTP and shows GTPase activity.</text>
</comment>
<feature type="region of interest" description="Disordered" evidence="7">
    <location>
        <begin position="330"/>
        <end position="352"/>
    </location>
</feature>
<evidence type="ECO:0000313" key="10">
    <source>
        <dbReference type="EMBL" id="QEK39530.1"/>
    </source>
</evidence>